<sequence length="260" mass="30190">MSSEESQPPENRDDLIVAQKEAIYKEIAESTPLVGLEPEPLESLEKEFSHDEAFREKAKRLSEEYEGFRRTRPDGNCFFRALGYRVFEILLQDKEELLKFKQVIIPSKEIMASLGFPSDTILEDFYDNFMEALDKCENMNQKELTEMFNDQGVSDYIVVFLRLLTSMQLQKDADFYMNFMEDHLSVSEFCKAEVETMYKESDHIHVIALTAATGVNVRILYLDRGSNKEASPHDFPEGSDPKVHLLYRPGHYDVLYPKKK</sequence>
<keyword evidence="7" id="KW-0788">Thiol protease</keyword>
<dbReference type="Gene3D" id="1.20.1300.20">
    <property type="entry name" value="Peptidase C65 Otubain, subdomain 2"/>
    <property type="match status" value="1"/>
</dbReference>
<evidence type="ECO:0000259" key="10">
    <source>
        <dbReference type="PROSITE" id="PS50802"/>
    </source>
</evidence>
<feature type="site" description="Interacts with free ubiquitin" evidence="9">
    <location>
        <position position="252"/>
    </location>
</feature>
<dbReference type="SUPFAM" id="SSF54001">
    <property type="entry name" value="Cysteine proteinases"/>
    <property type="match status" value="1"/>
</dbReference>
<dbReference type="PIRSF" id="PIRSF013503">
    <property type="entry name" value="Ubiquitin_thioesterase_Otubain"/>
    <property type="match status" value="1"/>
</dbReference>
<gene>
    <name evidence="11" type="primary">OTUBL</name>
</gene>
<keyword evidence="6" id="KW-0378">Hydrolase</keyword>
<feature type="site" description="Interacts with free ubiquitin" evidence="9">
    <location>
        <position position="223"/>
    </location>
</feature>
<evidence type="ECO:0000256" key="9">
    <source>
        <dbReference type="PIRSR" id="PIRSR013503-2"/>
    </source>
</evidence>
<evidence type="ECO:0000256" key="8">
    <source>
        <dbReference type="PIRSR" id="PIRSR013503-1"/>
    </source>
</evidence>
<evidence type="ECO:0000256" key="2">
    <source>
        <dbReference type="ARBA" id="ARBA00006579"/>
    </source>
</evidence>
<feature type="site" description="Interacts with free ubiquitin" evidence="9">
    <location>
        <position position="207"/>
    </location>
</feature>
<protein>
    <recommendedName>
        <fullName evidence="3">ubiquitinyl hydrolase 1</fullName>
        <ecNumber evidence="3">3.4.19.12</ecNumber>
    </recommendedName>
</protein>
<dbReference type="FunFam" id="1.20.1300.20:FF:000001">
    <property type="entry name" value="Ubiquitin thioesterase OTUB1"/>
    <property type="match status" value="1"/>
</dbReference>
<dbReference type="InterPro" id="IPR016615">
    <property type="entry name" value="Otubain"/>
</dbReference>
<dbReference type="InterPro" id="IPR003323">
    <property type="entry name" value="OTU_dom"/>
</dbReference>
<feature type="active site" evidence="8">
    <location>
        <position position="74"/>
    </location>
</feature>
<evidence type="ECO:0000256" key="7">
    <source>
        <dbReference type="ARBA" id="ARBA00022807"/>
    </source>
</evidence>
<accession>C1BMV2</accession>
<dbReference type="Gene3D" id="3.30.200.60">
    <property type="entry name" value="Peptidase C65 Otubain, subdomain 1"/>
    <property type="match status" value="1"/>
</dbReference>
<comment type="catalytic activity">
    <reaction evidence="1">
        <text>Thiol-dependent hydrolysis of ester, thioester, amide, peptide and isopeptide bonds formed by the C-terminal Gly of ubiquitin (a 76-residue protein attached to proteins as an intracellular targeting signal).</text>
        <dbReference type="EC" id="3.4.19.12"/>
    </reaction>
</comment>
<dbReference type="GO" id="GO:0004843">
    <property type="term" value="F:cysteine-type deubiquitinase activity"/>
    <property type="evidence" value="ECO:0007669"/>
    <property type="project" value="UniProtKB-EC"/>
</dbReference>
<dbReference type="PANTHER" id="PTHR12931:SF15">
    <property type="entry name" value="UBIQUITIN THIOESTERASE OTUBAIN-LIKE"/>
    <property type="match status" value="1"/>
</dbReference>
<dbReference type="AlphaFoldDB" id="C1BMV2"/>
<dbReference type="InterPro" id="IPR019400">
    <property type="entry name" value="Peptidase_C65_otubain"/>
</dbReference>
<dbReference type="MEROPS" id="C65.001"/>
<dbReference type="PROSITE" id="PS50802">
    <property type="entry name" value="OTU"/>
    <property type="match status" value="1"/>
</dbReference>
<feature type="active site" evidence="8">
    <location>
        <position position="251"/>
    </location>
</feature>
<evidence type="ECO:0000256" key="3">
    <source>
        <dbReference type="ARBA" id="ARBA00012759"/>
    </source>
</evidence>
<dbReference type="Pfam" id="PF10275">
    <property type="entry name" value="Peptidase_C65"/>
    <property type="match status" value="1"/>
</dbReference>
<dbReference type="PANTHER" id="PTHR12931">
    <property type="entry name" value="UBIQUITIN THIOLESTERASE PROTEIN OTUB"/>
    <property type="match status" value="1"/>
</dbReference>
<name>C1BMV2_CALRO</name>
<dbReference type="GO" id="GO:0006508">
    <property type="term" value="P:proteolysis"/>
    <property type="evidence" value="ECO:0007669"/>
    <property type="project" value="UniProtKB-KW"/>
</dbReference>
<dbReference type="CDD" id="cd22763">
    <property type="entry name" value="OTUB1"/>
    <property type="match status" value="1"/>
</dbReference>
<evidence type="ECO:0000256" key="1">
    <source>
        <dbReference type="ARBA" id="ARBA00000707"/>
    </source>
</evidence>
<feature type="domain" description="OTU" evidence="10">
    <location>
        <begin position="66"/>
        <end position="258"/>
    </location>
</feature>
<proteinExistence type="evidence at transcript level"/>
<dbReference type="EMBL" id="BT075931">
    <property type="protein sequence ID" value="ACO10355.1"/>
    <property type="molecule type" value="mRNA"/>
</dbReference>
<feature type="site" description="Interacts with free ubiquitin" evidence="9">
    <location>
        <position position="221"/>
    </location>
</feature>
<feature type="site" description="Interacts with free ubiquitin" evidence="9">
    <location>
        <position position="247"/>
    </location>
</feature>
<dbReference type="GO" id="GO:0005634">
    <property type="term" value="C:nucleus"/>
    <property type="evidence" value="ECO:0007669"/>
    <property type="project" value="TreeGrafter"/>
</dbReference>
<evidence type="ECO:0000256" key="5">
    <source>
        <dbReference type="ARBA" id="ARBA00022786"/>
    </source>
</evidence>
<comment type="similarity">
    <text evidence="2">Belongs to the peptidase C65 family.</text>
</comment>
<dbReference type="InterPro" id="IPR042468">
    <property type="entry name" value="Peptidase_C65_otubain_sub1"/>
</dbReference>
<evidence type="ECO:0000313" key="11">
    <source>
        <dbReference type="EMBL" id="ACO10355.1"/>
    </source>
</evidence>
<keyword evidence="5" id="KW-0833">Ubl conjugation pathway</keyword>
<dbReference type="InterPro" id="IPR038765">
    <property type="entry name" value="Papain-like_cys_pep_sf"/>
</dbReference>
<dbReference type="InterPro" id="IPR042467">
    <property type="entry name" value="Peptidase_C65_otubain_sub2"/>
</dbReference>
<reference evidence="11" key="1">
    <citation type="submission" date="2009-03" db="EMBL/GenBank/DDBJ databases">
        <title>Caligus rogercresseyi ESTs and full-length cDNAs.</title>
        <authorList>
            <person name="Yasuike M."/>
            <person name="von Schalburg K."/>
            <person name="Cooper G."/>
            <person name="Leong J."/>
            <person name="Jones S.R.M."/>
            <person name="Koop B.F."/>
        </authorList>
    </citation>
    <scope>NUCLEOTIDE SEQUENCE</scope>
    <source>
        <tissue evidence="11">Whole tissue</tissue>
    </source>
</reference>
<feature type="active site" description="Nucleophile" evidence="8">
    <location>
        <position position="77"/>
    </location>
</feature>
<organism evidence="11">
    <name type="scientific">Caligus rogercresseyi</name>
    <name type="common">Sea louse</name>
    <dbReference type="NCBI Taxonomy" id="217165"/>
    <lineage>
        <taxon>Eukaryota</taxon>
        <taxon>Metazoa</taxon>
        <taxon>Ecdysozoa</taxon>
        <taxon>Arthropoda</taxon>
        <taxon>Crustacea</taxon>
        <taxon>Multicrustacea</taxon>
        <taxon>Hexanauplia</taxon>
        <taxon>Copepoda</taxon>
        <taxon>Siphonostomatoida</taxon>
        <taxon>Caligidae</taxon>
        <taxon>Caligus</taxon>
    </lineage>
</organism>
<evidence type="ECO:0000256" key="6">
    <source>
        <dbReference type="ARBA" id="ARBA00022801"/>
    </source>
</evidence>
<dbReference type="EC" id="3.4.19.12" evidence="3"/>
<evidence type="ECO:0000256" key="4">
    <source>
        <dbReference type="ARBA" id="ARBA00022670"/>
    </source>
</evidence>
<dbReference type="GO" id="GO:0043130">
    <property type="term" value="F:ubiquitin binding"/>
    <property type="evidence" value="ECO:0007669"/>
    <property type="project" value="TreeGrafter"/>
</dbReference>
<dbReference type="GO" id="GO:0071108">
    <property type="term" value="P:protein K48-linked deubiquitination"/>
    <property type="evidence" value="ECO:0007669"/>
    <property type="project" value="TreeGrafter"/>
</dbReference>
<keyword evidence="4" id="KW-0645">Protease</keyword>